<gene>
    <name evidence="2" type="ORF">PCANC_28351</name>
</gene>
<dbReference type="Proteomes" id="UP000235388">
    <property type="component" value="Unassembled WGS sequence"/>
</dbReference>
<evidence type="ECO:0000256" key="1">
    <source>
        <dbReference type="SAM" id="MobiDB-lite"/>
    </source>
</evidence>
<feature type="region of interest" description="Disordered" evidence="1">
    <location>
        <begin position="1"/>
        <end position="90"/>
    </location>
</feature>
<dbReference type="AlphaFoldDB" id="A0A2N5TD53"/>
<evidence type="ECO:0000313" key="2">
    <source>
        <dbReference type="EMBL" id="PLW23400.1"/>
    </source>
</evidence>
<proteinExistence type="predicted"/>
<accession>A0A2N5TD53</accession>
<keyword evidence="3" id="KW-1185">Reference proteome</keyword>
<protein>
    <submittedName>
        <fullName evidence="2">Uncharacterized protein</fullName>
    </submittedName>
</protein>
<comment type="caution">
    <text evidence="2">The sequence shown here is derived from an EMBL/GenBank/DDBJ whole genome shotgun (WGS) entry which is preliminary data.</text>
</comment>
<feature type="region of interest" description="Disordered" evidence="1">
    <location>
        <begin position="339"/>
        <end position="400"/>
    </location>
</feature>
<reference evidence="2 3" key="1">
    <citation type="submission" date="2017-11" db="EMBL/GenBank/DDBJ databases">
        <title>De novo assembly and phasing of dikaryotic genomes from two isolates of Puccinia coronata f. sp. avenae, the causal agent of oat crown rust.</title>
        <authorList>
            <person name="Miller M.E."/>
            <person name="Zhang Y."/>
            <person name="Omidvar V."/>
            <person name="Sperschneider J."/>
            <person name="Schwessinger B."/>
            <person name="Raley C."/>
            <person name="Palmer J.M."/>
            <person name="Garnica D."/>
            <person name="Upadhyaya N."/>
            <person name="Rathjen J."/>
            <person name="Taylor J.M."/>
            <person name="Park R.F."/>
            <person name="Dodds P.N."/>
            <person name="Hirsch C.D."/>
            <person name="Kianian S.F."/>
            <person name="Figueroa M."/>
        </authorList>
    </citation>
    <scope>NUCLEOTIDE SEQUENCE [LARGE SCALE GENOMIC DNA]</scope>
    <source>
        <strain evidence="2">12NC29</strain>
    </source>
</reference>
<feature type="compositionally biased region" description="Basic and acidic residues" evidence="1">
    <location>
        <begin position="136"/>
        <end position="145"/>
    </location>
</feature>
<evidence type="ECO:0000313" key="3">
    <source>
        <dbReference type="Proteomes" id="UP000235388"/>
    </source>
</evidence>
<feature type="compositionally biased region" description="Basic and acidic residues" evidence="1">
    <location>
        <begin position="370"/>
        <end position="380"/>
    </location>
</feature>
<feature type="compositionally biased region" description="Polar residues" evidence="1">
    <location>
        <begin position="1"/>
        <end position="51"/>
    </location>
</feature>
<name>A0A2N5TD53_9BASI</name>
<dbReference type="EMBL" id="PGCJ01000723">
    <property type="protein sequence ID" value="PLW23400.1"/>
    <property type="molecule type" value="Genomic_DNA"/>
</dbReference>
<organism evidence="2 3">
    <name type="scientific">Puccinia coronata f. sp. avenae</name>
    <dbReference type="NCBI Taxonomy" id="200324"/>
    <lineage>
        <taxon>Eukaryota</taxon>
        <taxon>Fungi</taxon>
        <taxon>Dikarya</taxon>
        <taxon>Basidiomycota</taxon>
        <taxon>Pucciniomycotina</taxon>
        <taxon>Pucciniomycetes</taxon>
        <taxon>Pucciniales</taxon>
        <taxon>Pucciniaceae</taxon>
        <taxon>Puccinia</taxon>
    </lineage>
</organism>
<sequence>MLERLQSISASLRSNTQKETTNPTGEGQQGNQTNNSTAKGGSLRQETTGIKTPNGAGANEESDNTEETRLPNSRPLGNGIAQTEKDKPSKAMLTDLIRRAMDAQVKGNQTRANMYYDIYQTAREQPPRDNPQPNSAKRDRSPEKSEDNEDIGAKPNAGKANEDSDDKLVVGELKFISGAVPKHDEMGFTPFFNKNIRELKGPLPLTIFNKALKDAAILYHSEKRAKLEDTVGDRNQYKGFPFPSKWTQMFAEWTTNHQGFYQALVREYGYKKFAKWLLAHKANADAILAEDGFMAALRYNIQIWTNCFANWVTLEDGTKLIADISVLCPKVAQSTYATCHRPPQRQQENHGKTNWDQHGNIDGGNGTTKSKSEGTPDKRIPGFKLRPQLPIQYGLRSRKE</sequence>
<feature type="region of interest" description="Disordered" evidence="1">
    <location>
        <begin position="122"/>
        <end position="165"/>
    </location>
</feature>